<dbReference type="Pfam" id="PF13478">
    <property type="entry name" value="XdhC_C"/>
    <property type="match status" value="1"/>
</dbReference>
<dbReference type="InterPro" id="IPR003777">
    <property type="entry name" value="XdhC_CoxI"/>
</dbReference>
<proteinExistence type="predicted"/>
<feature type="domain" description="XdhC Rossmann" evidence="2">
    <location>
        <begin position="108"/>
        <end position="253"/>
    </location>
</feature>
<dbReference type="RefSeq" id="WP_136082844.1">
    <property type="nucleotide sequence ID" value="NZ_CAAHFG010000004.1"/>
</dbReference>
<dbReference type="EMBL" id="CAAHFG010000004">
    <property type="protein sequence ID" value="VGO17362.1"/>
    <property type="molecule type" value="Genomic_DNA"/>
</dbReference>
<dbReference type="PANTHER" id="PTHR30388">
    <property type="entry name" value="ALDEHYDE OXIDOREDUCTASE MOLYBDENUM COFACTOR ASSEMBLY PROTEIN"/>
    <property type="match status" value="1"/>
</dbReference>
<dbReference type="Gene3D" id="3.40.50.720">
    <property type="entry name" value="NAD(P)-binding Rossmann-like Domain"/>
    <property type="match status" value="1"/>
</dbReference>
<dbReference type="InterPro" id="IPR052698">
    <property type="entry name" value="MoCofactor_Util/Proc"/>
</dbReference>
<dbReference type="Proteomes" id="UP000366872">
    <property type="component" value="Unassembled WGS sequence"/>
</dbReference>
<feature type="domain" description="XdhC- CoxI" evidence="1">
    <location>
        <begin position="12"/>
        <end position="77"/>
    </location>
</feature>
<sequence length="268" mass="28988">MSDIYPALLQELRNGTPFVVATVIGTKGSTPREKGAKMLVRSDGSISGTIGGGKFESLVVEAAAQTLATGELETRTFPLHEHDNESFGAICGGEVTVLLEPHAMKQRLLISGAGHCGQALAELALNCGWPVTVFDDREELFDTSFYRDERLHLCTEANALDRFAFQRGDCMVLVSKGHPEDRAALRSILNRNPAPRLAYLGMIGSERKVSMVLSSLEEEGFSKSELEKVYAPIGLDIGSESPAEIAVSIMAEILQVTRGARGGHMRLK</sequence>
<evidence type="ECO:0000259" key="2">
    <source>
        <dbReference type="Pfam" id="PF13478"/>
    </source>
</evidence>
<evidence type="ECO:0000313" key="3">
    <source>
        <dbReference type="EMBL" id="VGO17362.1"/>
    </source>
</evidence>
<dbReference type="PANTHER" id="PTHR30388:SF6">
    <property type="entry name" value="XANTHINE DEHYDROGENASE SUBUNIT A-RELATED"/>
    <property type="match status" value="1"/>
</dbReference>
<keyword evidence="4" id="KW-1185">Reference proteome</keyword>
<evidence type="ECO:0000313" key="4">
    <source>
        <dbReference type="Proteomes" id="UP000366872"/>
    </source>
</evidence>
<dbReference type="Pfam" id="PF02625">
    <property type="entry name" value="XdhC_CoxI"/>
    <property type="match status" value="1"/>
</dbReference>
<accession>A0A6C2UB25</accession>
<dbReference type="InterPro" id="IPR027051">
    <property type="entry name" value="XdhC_Rossmann_dom"/>
</dbReference>
<evidence type="ECO:0000259" key="1">
    <source>
        <dbReference type="Pfam" id="PF02625"/>
    </source>
</evidence>
<protein>
    <submittedName>
        <fullName evidence="3">Putative xanthine dehydrogenase subunit A</fullName>
    </submittedName>
</protein>
<name>A0A6C2UB25_PONDE</name>
<dbReference type="AlphaFoldDB" id="A0A6C2UB25"/>
<organism evidence="3 4">
    <name type="scientific">Pontiella desulfatans</name>
    <dbReference type="NCBI Taxonomy" id="2750659"/>
    <lineage>
        <taxon>Bacteria</taxon>
        <taxon>Pseudomonadati</taxon>
        <taxon>Kiritimatiellota</taxon>
        <taxon>Kiritimatiellia</taxon>
        <taxon>Kiritimatiellales</taxon>
        <taxon>Pontiellaceae</taxon>
        <taxon>Pontiella</taxon>
    </lineage>
</organism>
<reference evidence="3 4" key="1">
    <citation type="submission" date="2019-04" db="EMBL/GenBank/DDBJ databases">
        <authorList>
            <person name="Van Vliet M D."/>
        </authorList>
    </citation>
    <scope>NUCLEOTIDE SEQUENCE [LARGE SCALE GENOMIC DNA]</scope>
    <source>
        <strain evidence="3 4">F1</strain>
    </source>
</reference>
<gene>
    <name evidence="3" type="primary">pucA</name>
    <name evidence="3" type="ORF">PDESU_05958</name>
</gene>